<dbReference type="Pfam" id="PF00082">
    <property type="entry name" value="Peptidase_S8"/>
    <property type="match status" value="2"/>
</dbReference>
<comment type="similarity">
    <text evidence="1 5 6">Belongs to the peptidase S8 family.</text>
</comment>
<keyword evidence="3 5" id="KW-0378">Hydrolase</keyword>
<keyword evidence="2 5" id="KW-0645">Protease</keyword>
<evidence type="ECO:0000256" key="6">
    <source>
        <dbReference type="RuleBase" id="RU003355"/>
    </source>
</evidence>
<keyword evidence="9" id="KW-1185">Reference proteome</keyword>
<dbReference type="PANTHER" id="PTHR43806">
    <property type="entry name" value="PEPTIDASE S8"/>
    <property type="match status" value="1"/>
</dbReference>
<dbReference type="Gene3D" id="3.40.50.200">
    <property type="entry name" value="Peptidase S8/S53 domain"/>
    <property type="match status" value="2"/>
</dbReference>
<evidence type="ECO:0000256" key="3">
    <source>
        <dbReference type="ARBA" id="ARBA00022801"/>
    </source>
</evidence>
<feature type="active site" description="Charge relay system" evidence="5">
    <location>
        <position position="228"/>
    </location>
</feature>
<dbReference type="PRINTS" id="PR00723">
    <property type="entry name" value="SUBTILISIN"/>
</dbReference>
<dbReference type="InterPro" id="IPR022398">
    <property type="entry name" value="Peptidase_S8_His-AS"/>
</dbReference>
<reference evidence="9" key="1">
    <citation type="journal article" date="2019" name="Int. J. Syst. Evol. Microbiol.">
        <title>The Global Catalogue of Microorganisms (GCM) 10K type strain sequencing project: providing services to taxonomists for standard genome sequencing and annotation.</title>
        <authorList>
            <consortium name="The Broad Institute Genomics Platform"/>
            <consortium name="The Broad Institute Genome Sequencing Center for Infectious Disease"/>
            <person name="Wu L."/>
            <person name="Ma J."/>
        </authorList>
    </citation>
    <scope>NUCLEOTIDE SEQUENCE [LARGE SCALE GENOMIC DNA]</scope>
    <source>
        <strain evidence="9">JCM 18304</strain>
    </source>
</reference>
<dbReference type="InterPro" id="IPR000209">
    <property type="entry name" value="Peptidase_S8/S53_dom"/>
</dbReference>
<dbReference type="InterPro" id="IPR050131">
    <property type="entry name" value="Peptidase_S8_subtilisin-like"/>
</dbReference>
<dbReference type="InterPro" id="IPR023827">
    <property type="entry name" value="Peptidase_S8_Asp-AS"/>
</dbReference>
<dbReference type="PROSITE" id="PS51892">
    <property type="entry name" value="SUBTILASE"/>
    <property type="match status" value="1"/>
</dbReference>
<dbReference type="InterPro" id="IPR015500">
    <property type="entry name" value="Peptidase_S8_subtilisin-rel"/>
</dbReference>
<evidence type="ECO:0000256" key="1">
    <source>
        <dbReference type="ARBA" id="ARBA00011073"/>
    </source>
</evidence>
<dbReference type="InterPro" id="IPR036852">
    <property type="entry name" value="Peptidase_S8/S53_dom_sf"/>
</dbReference>
<evidence type="ECO:0000256" key="5">
    <source>
        <dbReference type="PROSITE-ProRule" id="PRU01240"/>
    </source>
</evidence>
<proteinExistence type="inferred from homology"/>
<feature type="domain" description="Peptidase S8/S53" evidence="7">
    <location>
        <begin position="570"/>
        <end position="706"/>
    </location>
</feature>
<gene>
    <name evidence="8" type="ORF">GCM10023322_65390</name>
</gene>
<feature type="active site" description="Charge relay system" evidence="5">
    <location>
        <position position="651"/>
    </location>
</feature>
<feature type="domain" description="Peptidase S8/S53" evidence="7">
    <location>
        <begin position="135"/>
        <end position="369"/>
    </location>
</feature>
<accession>A0ABP9SIN5</accession>
<dbReference type="PROSITE" id="PS00137">
    <property type="entry name" value="SUBTILASE_HIS"/>
    <property type="match status" value="1"/>
</dbReference>
<dbReference type="EMBL" id="BAABJQ010000026">
    <property type="protein sequence ID" value="GAA5196446.1"/>
    <property type="molecule type" value="Genomic_DNA"/>
</dbReference>
<organism evidence="8 9">
    <name type="scientific">Rugosimonospora acidiphila</name>
    <dbReference type="NCBI Taxonomy" id="556531"/>
    <lineage>
        <taxon>Bacteria</taxon>
        <taxon>Bacillati</taxon>
        <taxon>Actinomycetota</taxon>
        <taxon>Actinomycetes</taxon>
        <taxon>Micromonosporales</taxon>
        <taxon>Micromonosporaceae</taxon>
        <taxon>Rugosimonospora</taxon>
    </lineage>
</organism>
<dbReference type="InterPro" id="IPR023828">
    <property type="entry name" value="Peptidase_S8_Ser-AS"/>
</dbReference>
<dbReference type="SUPFAM" id="SSF52743">
    <property type="entry name" value="Subtilisin-like"/>
    <property type="match status" value="1"/>
</dbReference>
<dbReference type="RefSeq" id="WP_345636192.1">
    <property type="nucleotide sequence ID" value="NZ_BAABJQ010000026.1"/>
</dbReference>
<dbReference type="PROSITE" id="PS00136">
    <property type="entry name" value="SUBTILASE_ASP"/>
    <property type="match status" value="1"/>
</dbReference>
<evidence type="ECO:0000256" key="2">
    <source>
        <dbReference type="ARBA" id="ARBA00022670"/>
    </source>
</evidence>
<dbReference type="PROSITE" id="PS00138">
    <property type="entry name" value="SUBTILASE_SER"/>
    <property type="match status" value="1"/>
</dbReference>
<evidence type="ECO:0000313" key="9">
    <source>
        <dbReference type="Proteomes" id="UP001501570"/>
    </source>
</evidence>
<evidence type="ECO:0000256" key="4">
    <source>
        <dbReference type="ARBA" id="ARBA00022825"/>
    </source>
</evidence>
<sequence length="718" mass="75027">MILEKLDPGATLAYQNFLAHQDEPAQPRAISVVLTYEGDLDDVAALGFEVAWSGDGEAVGTLRWADLDALTESPGVIRVAAGMPRRRHLDTATAEIRARASTVPNIGVDGLWHVEKAPPTASSGVLTVGGSGASGRGVIVGVIDTGIDISHPALCSQQSPYRSRILRIWDQGLTPVVANGEAGPPVARLLSSHTYGVEFDTTAIESALNTSGYPAVPVNFRHKDCEGHGTHVTSIAAGGNQVAGGSDASFVGVAPEADIIMVKLLDVPDVIRDSSGAEVGWDVRFRDAVTYILREAAAQPPSGKPVVINASLGASSEPGDGMDDDERWLDDLLDPAHAPDATHVPSGAIFVKSAGNDGDPSDRGFAIVTIPDAGHIVVPFELFDDRGPNKARRVNCVSGPYVPDVRATIWYREVAAPADVAFAAKVPGDTGFSADVYAGFLTKTFDGGKTRTLFHDSLTVRRPVPPPPTTVAVVRNRMMLIVEPKPMPAPLPPLHREGIYELRFTGPPGTVLFAMGTIDGTEFGRFGLRIATSYSNGDPLPAPEIVAGGATPVELINVTNHQTIVDGGGRNVLTIAAYDDLTTDLAVFSSRGPLRDYTSPPLGPLAAKPDIGGPGVKIMAALSQDSDDGIVRIATPGSLAGNRFIEFDGTSMSAPMVSGIVAMMLEKDPHLNTDQVRAALLASAAGRDGANPGPADPGYADAFGAGRPAALESHTNAH</sequence>
<feature type="active site" description="Charge relay system" evidence="5">
    <location>
        <position position="144"/>
    </location>
</feature>
<evidence type="ECO:0000259" key="7">
    <source>
        <dbReference type="Pfam" id="PF00082"/>
    </source>
</evidence>
<dbReference type="PANTHER" id="PTHR43806:SF11">
    <property type="entry name" value="CEREVISIN-RELATED"/>
    <property type="match status" value="1"/>
</dbReference>
<name>A0ABP9SIN5_9ACTN</name>
<evidence type="ECO:0000313" key="8">
    <source>
        <dbReference type="EMBL" id="GAA5196446.1"/>
    </source>
</evidence>
<keyword evidence="4 5" id="KW-0720">Serine protease</keyword>
<protein>
    <recommendedName>
        <fullName evidence="7">Peptidase S8/S53 domain-containing protein</fullName>
    </recommendedName>
</protein>
<comment type="caution">
    <text evidence="8">The sequence shown here is derived from an EMBL/GenBank/DDBJ whole genome shotgun (WGS) entry which is preliminary data.</text>
</comment>
<dbReference type="Proteomes" id="UP001501570">
    <property type="component" value="Unassembled WGS sequence"/>
</dbReference>